<dbReference type="PROSITE" id="PS51419">
    <property type="entry name" value="RAB"/>
    <property type="match status" value="1"/>
</dbReference>
<dbReference type="InterPro" id="IPR050661">
    <property type="entry name" value="BglG_antiterminators"/>
</dbReference>
<dbReference type="Gene3D" id="3.40.930.10">
    <property type="entry name" value="Mannitol-specific EII, Chain A"/>
    <property type="match status" value="1"/>
</dbReference>
<dbReference type="Gene3D" id="3.40.50.2300">
    <property type="match status" value="1"/>
</dbReference>
<evidence type="ECO:0000256" key="2">
    <source>
        <dbReference type="ARBA" id="ARBA00022737"/>
    </source>
</evidence>
<protein>
    <submittedName>
        <fullName evidence="9">BglG family transcriptional antiterminator</fullName>
    </submittedName>
</protein>
<dbReference type="GO" id="GO:0008982">
    <property type="term" value="F:protein-N(PI)-phosphohistidine-sugar phosphotransferase activity"/>
    <property type="evidence" value="ECO:0007669"/>
    <property type="project" value="InterPro"/>
</dbReference>
<evidence type="ECO:0000259" key="6">
    <source>
        <dbReference type="PROSITE" id="PS51094"/>
    </source>
</evidence>
<proteinExistence type="predicted"/>
<keyword evidence="10" id="KW-1185">Reference proteome</keyword>
<accession>A0A370QQH8</accession>
<dbReference type="Proteomes" id="UP000254848">
    <property type="component" value="Unassembled WGS sequence"/>
</dbReference>
<evidence type="ECO:0000256" key="4">
    <source>
        <dbReference type="ARBA" id="ARBA00023159"/>
    </source>
</evidence>
<reference evidence="9 10" key="1">
    <citation type="submission" date="2018-07" db="EMBL/GenBank/DDBJ databases">
        <title>Genomic Encyclopedia of Type Strains, Phase IV (KMG-IV): sequencing the most valuable type-strain genomes for metagenomic binning, comparative biology and taxonomic classification.</title>
        <authorList>
            <person name="Goeker M."/>
        </authorList>
    </citation>
    <scope>NUCLEOTIDE SEQUENCE [LARGE SCALE GENOMIC DNA]</scope>
    <source>
        <strain evidence="9 10">DSM 103736</strain>
    </source>
</reference>
<dbReference type="Gene3D" id="1.10.1790.10">
    <property type="entry name" value="PRD domain"/>
    <property type="match status" value="1"/>
</dbReference>
<dbReference type="CDD" id="cd05568">
    <property type="entry name" value="PTS_IIB_bgl_like"/>
    <property type="match status" value="1"/>
</dbReference>
<dbReference type="EMBL" id="QRAP01000005">
    <property type="protein sequence ID" value="RDK91024.1"/>
    <property type="molecule type" value="Genomic_DNA"/>
</dbReference>
<dbReference type="SUPFAM" id="SSF55804">
    <property type="entry name" value="Phoshotransferase/anion transport protein"/>
    <property type="match status" value="1"/>
</dbReference>
<dbReference type="PROSITE" id="PS51372">
    <property type="entry name" value="PRD_2"/>
    <property type="match status" value="1"/>
</dbReference>
<dbReference type="GO" id="GO:0006355">
    <property type="term" value="P:regulation of DNA-templated transcription"/>
    <property type="evidence" value="ECO:0007669"/>
    <property type="project" value="InterPro"/>
</dbReference>
<dbReference type="InterPro" id="IPR016152">
    <property type="entry name" value="PTrfase/Anion_transptr"/>
</dbReference>
<dbReference type="InterPro" id="IPR013011">
    <property type="entry name" value="PTS_EIIB_2"/>
</dbReference>
<keyword evidence="1" id="KW-0808">Transferase</keyword>
<dbReference type="SUPFAM" id="SSF46785">
    <property type="entry name" value="Winged helix' DNA-binding domain"/>
    <property type="match status" value="1"/>
</dbReference>
<evidence type="ECO:0000259" key="7">
    <source>
        <dbReference type="PROSITE" id="PS51099"/>
    </source>
</evidence>
<dbReference type="InterPro" id="IPR007737">
    <property type="entry name" value="Mga_HTH"/>
</dbReference>
<dbReference type="PANTHER" id="PTHR30185">
    <property type="entry name" value="CRYPTIC BETA-GLUCOSIDE BGL OPERON ANTITERMINATOR"/>
    <property type="match status" value="1"/>
</dbReference>
<evidence type="ECO:0000313" key="10">
    <source>
        <dbReference type="Proteomes" id="UP000254848"/>
    </source>
</evidence>
<dbReference type="Pfam" id="PF08279">
    <property type="entry name" value="HTH_11"/>
    <property type="match status" value="1"/>
</dbReference>
<dbReference type="AlphaFoldDB" id="A0A370QQH8"/>
<dbReference type="PANTHER" id="PTHR30185:SF13">
    <property type="entry name" value="LICABCH OPERON REGULATOR-RELATED"/>
    <property type="match status" value="1"/>
</dbReference>
<dbReference type="InterPro" id="IPR036634">
    <property type="entry name" value="PRD_sf"/>
</dbReference>
<dbReference type="PROSITE" id="PS51094">
    <property type="entry name" value="PTS_EIIA_TYPE_2"/>
    <property type="match status" value="1"/>
</dbReference>
<sequence>MIQFPYPRLNQLFDALRGETLPQEELARRFDVSTRTVRTDINALNEILLHYGAQFVHQRGSGYRLDITDESRFAALEQQQDMRSNTLPRTARDRVVHLLLRFLAQDEACKLDDIADGWFVSRASLQSDMAEVREIAAKYGLTIESKPHHGMRLFGSENAVRACLANMLFQFQSGDDFLPELHALALPGVDLLQLREQLHAVIQQHQIRMTDEGEQHLMIYCGIIVQRIRAGHLLGEFSASDVEPALKLAAAQMIEILQRQTGCEIPQAELDYLSVQIAARRMTDGANLQPGGQDENRALVDYILGFINDRYNYDLREDEQLRSDLLSHIATMMTRAKYQINMPNPLLEHIKQHYPLAYDVTLAAVSSWEKDVPYTITDNEIGYLVLHIGVGLERHYDIGYERHPQALLVCDSGISTVRLLEAKIKREFPQLMVRQVDSLREYEKLEQIEEDFVISTVKVAEKNKPVVLVAPFPTSFQLEQLAKQVLIDRTRPYMMDKFFDETHFCIIDKPITQAELFNRLCRQLEQEGYIGGDFHPSLVEREGIVSTMLGEGIALPHSLGLLAKKTVVYTVLAPQGIAWGPGETAYVIFLLAISMQDYEEAMTIYDLFVTFMRERAVSRLLASKDFEQFRSVAKDCLSRS</sequence>
<dbReference type="InterPro" id="IPR002178">
    <property type="entry name" value="PTS_EIIA_type-2_dom"/>
</dbReference>
<gene>
    <name evidence="9" type="ORF">C8D90_105312</name>
</gene>
<feature type="domain" description="PTS EIIB type-2" evidence="7">
    <location>
        <begin position="404"/>
        <end position="493"/>
    </location>
</feature>
<dbReference type="InterPro" id="IPR011608">
    <property type="entry name" value="PRD"/>
</dbReference>
<dbReference type="Pfam" id="PF00874">
    <property type="entry name" value="PRD"/>
    <property type="match status" value="2"/>
</dbReference>
<dbReference type="Gene3D" id="1.10.10.10">
    <property type="entry name" value="Winged helix-like DNA-binding domain superfamily/Winged helix DNA-binding domain"/>
    <property type="match status" value="1"/>
</dbReference>
<comment type="caution">
    <text evidence="9">The sequence shown here is derived from an EMBL/GenBank/DDBJ whole genome shotgun (WGS) entry which is preliminary data.</text>
</comment>
<dbReference type="PROSITE" id="PS51099">
    <property type="entry name" value="PTS_EIIB_TYPE_2"/>
    <property type="match status" value="1"/>
</dbReference>
<dbReference type="SUPFAM" id="SSF52794">
    <property type="entry name" value="PTS system IIB component-like"/>
    <property type="match status" value="1"/>
</dbReference>
<dbReference type="InterPro" id="IPR036095">
    <property type="entry name" value="PTS_EIIB-like_sf"/>
</dbReference>
<keyword evidence="3" id="KW-0805">Transcription regulation</keyword>
<organism evidence="9 10">
    <name type="scientific">Enterobacillus tribolii</name>
    <dbReference type="NCBI Taxonomy" id="1487935"/>
    <lineage>
        <taxon>Bacteria</taxon>
        <taxon>Pseudomonadati</taxon>
        <taxon>Pseudomonadota</taxon>
        <taxon>Gammaproteobacteria</taxon>
        <taxon>Enterobacterales</taxon>
        <taxon>Hafniaceae</taxon>
        <taxon>Enterobacillus</taxon>
    </lineage>
</organism>
<keyword evidence="4" id="KW-0010">Activator</keyword>
<dbReference type="InterPro" id="IPR036390">
    <property type="entry name" value="WH_DNA-bd_sf"/>
</dbReference>
<evidence type="ECO:0000259" key="8">
    <source>
        <dbReference type="PROSITE" id="PS51372"/>
    </source>
</evidence>
<dbReference type="Pfam" id="PF00359">
    <property type="entry name" value="PTS_EIIA_2"/>
    <property type="match status" value="1"/>
</dbReference>
<evidence type="ECO:0000313" key="9">
    <source>
        <dbReference type="EMBL" id="RDK91024.1"/>
    </source>
</evidence>
<dbReference type="GO" id="GO:0009401">
    <property type="term" value="P:phosphoenolpyruvate-dependent sugar phosphotransferase system"/>
    <property type="evidence" value="ECO:0007669"/>
    <property type="project" value="InterPro"/>
</dbReference>
<keyword evidence="2" id="KW-0677">Repeat</keyword>
<evidence type="ECO:0000256" key="1">
    <source>
        <dbReference type="ARBA" id="ARBA00022679"/>
    </source>
</evidence>
<dbReference type="InterPro" id="IPR036388">
    <property type="entry name" value="WH-like_DNA-bd_sf"/>
</dbReference>
<dbReference type="InterPro" id="IPR013196">
    <property type="entry name" value="HTH_11"/>
</dbReference>
<keyword evidence="5" id="KW-0804">Transcription</keyword>
<evidence type="ECO:0000256" key="5">
    <source>
        <dbReference type="ARBA" id="ARBA00023163"/>
    </source>
</evidence>
<dbReference type="RefSeq" id="WP_115458835.1">
    <property type="nucleotide sequence ID" value="NZ_QRAP01000005.1"/>
</dbReference>
<feature type="domain" description="PTS EIIA type-2" evidence="6">
    <location>
        <begin position="497"/>
        <end position="636"/>
    </location>
</feature>
<feature type="domain" description="PRD" evidence="8">
    <location>
        <begin position="291"/>
        <end position="398"/>
    </location>
</feature>
<dbReference type="SUPFAM" id="SSF63520">
    <property type="entry name" value="PTS-regulatory domain, PRD"/>
    <property type="match status" value="2"/>
</dbReference>
<dbReference type="Pfam" id="PF05043">
    <property type="entry name" value="Mga"/>
    <property type="match status" value="1"/>
</dbReference>
<name>A0A370QQH8_9GAMM</name>
<dbReference type="OrthoDB" id="6628642at2"/>
<evidence type="ECO:0000256" key="3">
    <source>
        <dbReference type="ARBA" id="ARBA00023015"/>
    </source>
</evidence>